<name>A0ABP6Z0G9_9ACTN</name>
<proteinExistence type="predicted"/>
<sequence>MIFPPTASAADYFTSHLNCVATSSASSCWYRFSDAVKAATNNVISDAPDTMPSYFSPDWDALQHRMEAANPNLTGMLASDVDYSGNGVLIIAMGGCQRNPLPSPSGNINLNTEVWGFFDNRVNSGVSFNSCQMSFSQHSDGNGTSLPAQTNIPSAGSLAEDVTSVKFYHNPTTAEASAFCQVSLTCIYQSVPRKMLSARQTKMSWKIRNNTNLPLYINHVDNGSVETVTGVKSCAWIDLPSDHLKPDQTWTVTRWSAGNCGSNLGLQPASATKYHLNIGIRFYENVFGGVDAAYLPGTKGLISKITIGDGDGIQKVVVSCRPLGRDRCLNIRDH</sequence>
<accession>A0ABP6Z0G9</accession>
<evidence type="ECO:0000313" key="2">
    <source>
        <dbReference type="Proteomes" id="UP001500707"/>
    </source>
</evidence>
<organism evidence="1 2">
    <name type="scientific">Streptomyces osmaniensis</name>
    <dbReference type="NCBI Taxonomy" id="593134"/>
    <lineage>
        <taxon>Bacteria</taxon>
        <taxon>Bacillati</taxon>
        <taxon>Actinomycetota</taxon>
        <taxon>Actinomycetes</taxon>
        <taxon>Kitasatosporales</taxon>
        <taxon>Streptomycetaceae</taxon>
        <taxon>Streptomyces</taxon>
    </lineage>
</organism>
<evidence type="ECO:0000313" key="1">
    <source>
        <dbReference type="EMBL" id="GAA3594052.1"/>
    </source>
</evidence>
<keyword evidence="2" id="KW-1185">Reference proteome</keyword>
<dbReference type="Proteomes" id="UP001500707">
    <property type="component" value="Unassembled WGS sequence"/>
</dbReference>
<protein>
    <submittedName>
        <fullName evidence="1">Uncharacterized protein</fullName>
    </submittedName>
</protein>
<reference evidence="2" key="1">
    <citation type="journal article" date="2019" name="Int. J. Syst. Evol. Microbiol.">
        <title>The Global Catalogue of Microorganisms (GCM) 10K type strain sequencing project: providing services to taxonomists for standard genome sequencing and annotation.</title>
        <authorList>
            <consortium name="The Broad Institute Genomics Platform"/>
            <consortium name="The Broad Institute Genome Sequencing Center for Infectious Disease"/>
            <person name="Wu L."/>
            <person name="Ma J."/>
        </authorList>
    </citation>
    <scope>NUCLEOTIDE SEQUENCE [LARGE SCALE GENOMIC DNA]</scope>
    <source>
        <strain evidence="2">JCM 17656</strain>
    </source>
</reference>
<comment type="caution">
    <text evidence="1">The sequence shown here is derived from an EMBL/GenBank/DDBJ whole genome shotgun (WGS) entry which is preliminary data.</text>
</comment>
<gene>
    <name evidence="1" type="ORF">GCM10022295_89360</name>
</gene>
<dbReference type="EMBL" id="BAABCE010000033">
    <property type="protein sequence ID" value="GAA3594052.1"/>
    <property type="molecule type" value="Genomic_DNA"/>
</dbReference>